<evidence type="ECO:0000256" key="2">
    <source>
        <dbReference type="ARBA" id="ARBA00008653"/>
    </source>
</evidence>
<keyword evidence="6 10" id="KW-0820">tRNA-binding</keyword>
<dbReference type="NCBIfam" id="TIGR00472">
    <property type="entry name" value="pheT_bact"/>
    <property type="match status" value="1"/>
</dbReference>
<comment type="catalytic activity">
    <reaction evidence="9">
        <text>tRNA(Phe) + L-phenylalanine + ATP = L-phenylalanyl-tRNA(Phe) + AMP + diphosphate + H(+)</text>
        <dbReference type="Rhea" id="RHEA:19413"/>
        <dbReference type="Rhea" id="RHEA-COMP:9668"/>
        <dbReference type="Rhea" id="RHEA-COMP:9699"/>
        <dbReference type="ChEBI" id="CHEBI:15378"/>
        <dbReference type="ChEBI" id="CHEBI:30616"/>
        <dbReference type="ChEBI" id="CHEBI:33019"/>
        <dbReference type="ChEBI" id="CHEBI:58095"/>
        <dbReference type="ChEBI" id="CHEBI:78442"/>
        <dbReference type="ChEBI" id="CHEBI:78531"/>
        <dbReference type="ChEBI" id="CHEBI:456215"/>
        <dbReference type="EC" id="6.1.1.20"/>
    </reaction>
</comment>
<gene>
    <name evidence="13" type="primary">pheT</name>
    <name evidence="13" type="ORF">COT25_02830</name>
</gene>
<dbReference type="InterPro" id="IPR033714">
    <property type="entry name" value="tRNA_bind_bactPheRS"/>
</dbReference>
<evidence type="ECO:0000256" key="1">
    <source>
        <dbReference type="ARBA" id="ARBA00004496"/>
    </source>
</evidence>
<proteinExistence type="inferred from homology"/>
<dbReference type="InterPro" id="IPR005146">
    <property type="entry name" value="B3/B4_tRNA-bd"/>
</dbReference>
<evidence type="ECO:0000259" key="11">
    <source>
        <dbReference type="PROSITE" id="PS50886"/>
    </source>
</evidence>
<feature type="non-terminal residue" evidence="13">
    <location>
        <position position="457"/>
    </location>
</feature>
<dbReference type="GO" id="GO:0006432">
    <property type="term" value="P:phenylalanyl-tRNA aminoacylation"/>
    <property type="evidence" value="ECO:0007669"/>
    <property type="project" value="InterPro"/>
</dbReference>
<dbReference type="GO" id="GO:0000049">
    <property type="term" value="F:tRNA binding"/>
    <property type="evidence" value="ECO:0007669"/>
    <property type="project" value="UniProtKB-UniRule"/>
</dbReference>
<dbReference type="InterPro" id="IPR045060">
    <property type="entry name" value="Phe-tRNA-ligase_IIc_bsu"/>
</dbReference>
<comment type="subcellular location">
    <subcellularLocation>
        <location evidence="1">Cytoplasm</location>
    </subcellularLocation>
</comment>
<dbReference type="Gene3D" id="2.40.50.140">
    <property type="entry name" value="Nucleic acid-binding proteins"/>
    <property type="match status" value="1"/>
</dbReference>
<dbReference type="InterPro" id="IPR012340">
    <property type="entry name" value="NA-bd_OB-fold"/>
</dbReference>
<dbReference type="Gene3D" id="3.30.56.10">
    <property type="match status" value="2"/>
</dbReference>
<dbReference type="CDD" id="cd02796">
    <property type="entry name" value="tRNA_bind_bactPheRS"/>
    <property type="match status" value="1"/>
</dbReference>
<dbReference type="InterPro" id="IPR009061">
    <property type="entry name" value="DNA-bd_dom_put_sf"/>
</dbReference>
<evidence type="ECO:0000256" key="4">
    <source>
        <dbReference type="ARBA" id="ARBA00017032"/>
    </source>
</evidence>
<evidence type="ECO:0000313" key="14">
    <source>
        <dbReference type="Proteomes" id="UP000228711"/>
    </source>
</evidence>
<dbReference type="GO" id="GO:0009328">
    <property type="term" value="C:phenylalanine-tRNA ligase complex"/>
    <property type="evidence" value="ECO:0007669"/>
    <property type="project" value="TreeGrafter"/>
</dbReference>
<keyword evidence="13" id="KW-0436">Ligase</keyword>
<keyword evidence="7 10" id="KW-0694">RNA-binding</keyword>
<comment type="caution">
    <text evidence="13">The sequence shown here is derived from an EMBL/GenBank/DDBJ whole genome shotgun (WGS) entry which is preliminary data.</text>
</comment>
<dbReference type="SMART" id="SM00873">
    <property type="entry name" value="B3_4"/>
    <property type="match status" value="1"/>
</dbReference>
<organism evidence="13 14">
    <name type="scientific">Candidatus Kerfeldbacteria bacterium CG08_land_8_20_14_0_20_42_7</name>
    <dbReference type="NCBI Taxonomy" id="2014245"/>
    <lineage>
        <taxon>Bacteria</taxon>
        <taxon>Candidatus Kerfeldiibacteriota</taxon>
    </lineage>
</organism>
<dbReference type="SUPFAM" id="SSF46955">
    <property type="entry name" value="Putative DNA-binding domain"/>
    <property type="match status" value="1"/>
</dbReference>
<evidence type="ECO:0000256" key="6">
    <source>
        <dbReference type="ARBA" id="ARBA00022555"/>
    </source>
</evidence>
<comment type="similarity">
    <text evidence="2">Belongs to the phenylalanyl-tRNA synthetase beta subunit family. Type 1 subfamily.</text>
</comment>
<dbReference type="SUPFAM" id="SSF56037">
    <property type="entry name" value="PheT/TilS domain"/>
    <property type="match status" value="1"/>
</dbReference>
<evidence type="ECO:0000256" key="10">
    <source>
        <dbReference type="PROSITE-ProRule" id="PRU00209"/>
    </source>
</evidence>
<evidence type="ECO:0000256" key="8">
    <source>
        <dbReference type="ARBA" id="ARBA00033189"/>
    </source>
</evidence>
<dbReference type="GO" id="GO:0005524">
    <property type="term" value="F:ATP binding"/>
    <property type="evidence" value="ECO:0007669"/>
    <property type="project" value="InterPro"/>
</dbReference>
<dbReference type="NCBIfam" id="NF045760">
    <property type="entry name" value="YtpR"/>
    <property type="match status" value="1"/>
</dbReference>
<evidence type="ECO:0000256" key="9">
    <source>
        <dbReference type="ARBA" id="ARBA00049255"/>
    </source>
</evidence>
<dbReference type="SMART" id="SM00874">
    <property type="entry name" value="B5"/>
    <property type="match status" value="1"/>
</dbReference>
<dbReference type="GO" id="GO:0004826">
    <property type="term" value="F:phenylalanine-tRNA ligase activity"/>
    <property type="evidence" value="ECO:0007669"/>
    <property type="project" value="UniProtKB-EC"/>
</dbReference>
<evidence type="ECO:0000256" key="3">
    <source>
        <dbReference type="ARBA" id="ARBA00011209"/>
    </source>
</evidence>
<name>A0A2H0YSL6_9BACT</name>
<keyword evidence="5" id="KW-0963">Cytoplasm</keyword>
<evidence type="ECO:0000313" key="13">
    <source>
        <dbReference type="EMBL" id="PIS41485.1"/>
    </source>
</evidence>
<sequence>MKIPFSWLQSFIPKKLDPHVVAQKLTSLGLEVERIDKPKPFGQFFVVGKVVTSEKHPNADRLHVCTLQTSKKGTRTVVCGAPNVRAGQTVVVALPGAVVAGDKKINETEIRGVTSSGMICAEDELGLGSDHEGILVLDATLEPGTLLDAANLRESILDVEVTPNRPDWLSVYGVAREVALAERTKLLDVEMAVKDSAPLFSSTRSIAVAKLAAIQYHLRGASFISTKKTPQWMRARLAVYGSATDNFIVDVTNYVLYELGQPLHAFDADKVKGKKISVRFAKPKETITLLDGKTCTLKKDDIVITDARGPIALAGVMGGKDTAVTETTKNVIIESAIFPSMNIRRTSRRLGVRTDAANRFEKGITPDLPKRAVNRALYLLQAQGEVKIMRGMISFVQVQKKQKPLVVSLRSMNRLLGAHISLSDAKNILTRLSCVCSLRGSDQLTVTPPIFRTDILQ</sequence>
<dbReference type="EMBL" id="PEXV01000095">
    <property type="protein sequence ID" value="PIS41485.1"/>
    <property type="molecule type" value="Genomic_DNA"/>
</dbReference>
<feature type="domain" description="TRNA-binding" evidence="11">
    <location>
        <begin position="39"/>
        <end position="148"/>
    </location>
</feature>
<accession>A0A2H0YSL6</accession>
<reference evidence="14" key="1">
    <citation type="submission" date="2017-09" db="EMBL/GenBank/DDBJ databases">
        <title>Depth-based differentiation of microbial function through sediment-hosted aquifers and enrichment of novel symbionts in the deep terrestrial subsurface.</title>
        <authorList>
            <person name="Probst A.J."/>
            <person name="Ladd B."/>
            <person name="Jarett J.K."/>
            <person name="Geller-Mcgrath D.E."/>
            <person name="Sieber C.M.K."/>
            <person name="Emerson J.B."/>
            <person name="Anantharaman K."/>
            <person name="Thomas B.C."/>
            <person name="Malmstrom R."/>
            <person name="Stieglmeier M."/>
            <person name="Klingl A."/>
            <person name="Woyke T."/>
            <person name="Ryan C.M."/>
            <person name="Banfield J.F."/>
        </authorList>
    </citation>
    <scope>NUCLEOTIDE SEQUENCE [LARGE SCALE GENOMIC DNA]</scope>
</reference>
<feature type="domain" description="B5" evidence="12">
    <location>
        <begin position="400"/>
        <end position="457"/>
    </location>
</feature>
<evidence type="ECO:0000256" key="5">
    <source>
        <dbReference type="ARBA" id="ARBA00022490"/>
    </source>
</evidence>
<dbReference type="Pfam" id="PF01588">
    <property type="entry name" value="tRNA_bind"/>
    <property type="match status" value="1"/>
</dbReference>
<comment type="subunit">
    <text evidence="3">Tetramer of two alpha and two beta subunits.</text>
</comment>
<dbReference type="InterPro" id="IPR002547">
    <property type="entry name" value="tRNA-bd_dom"/>
</dbReference>
<dbReference type="AlphaFoldDB" id="A0A2H0YSL6"/>
<protein>
    <recommendedName>
        <fullName evidence="4">Phenylalanine--tRNA ligase beta subunit</fullName>
    </recommendedName>
    <alternativeName>
        <fullName evidence="8">Phenylalanyl-tRNA synthetase beta subunit</fullName>
    </alternativeName>
</protein>
<dbReference type="InterPro" id="IPR004532">
    <property type="entry name" value="Phe-tRNA-ligase_IIc_bsu_bact"/>
</dbReference>
<evidence type="ECO:0000259" key="12">
    <source>
        <dbReference type="PROSITE" id="PS51483"/>
    </source>
</evidence>
<dbReference type="Proteomes" id="UP000228711">
    <property type="component" value="Unassembled WGS sequence"/>
</dbReference>
<dbReference type="FunFam" id="2.40.50.140:FF:000045">
    <property type="entry name" value="Phenylalanine--tRNA ligase beta subunit"/>
    <property type="match status" value="1"/>
</dbReference>
<dbReference type="InterPro" id="IPR005147">
    <property type="entry name" value="tRNA_synthase_B5-dom"/>
</dbReference>
<dbReference type="InterPro" id="IPR020825">
    <property type="entry name" value="Phe-tRNA_synthase-like_B3/B4"/>
</dbReference>
<dbReference type="Gene3D" id="3.50.40.10">
    <property type="entry name" value="Phenylalanyl-trna Synthetase, Chain B, domain 3"/>
    <property type="match status" value="1"/>
</dbReference>
<dbReference type="Pfam" id="PF03483">
    <property type="entry name" value="B3_4"/>
    <property type="match status" value="1"/>
</dbReference>
<dbReference type="GO" id="GO:0000287">
    <property type="term" value="F:magnesium ion binding"/>
    <property type="evidence" value="ECO:0007669"/>
    <property type="project" value="InterPro"/>
</dbReference>
<dbReference type="PROSITE" id="PS50886">
    <property type="entry name" value="TRBD"/>
    <property type="match status" value="1"/>
</dbReference>
<dbReference type="Pfam" id="PF03484">
    <property type="entry name" value="B5"/>
    <property type="match status" value="1"/>
</dbReference>
<dbReference type="PROSITE" id="PS51483">
    <property type="entry name" value="B5"/>
    <property type="match status" value="1"/>
</dbReference>
<dbReference type="PANTHER" id="PTHR10947">
    <property type="entry name" value="PHENYLALANYL-TRNA SYNTHETASE BETA CHAIN AND LEUCINE-RICH REPEAT-CONTAINING PROTEIN 47"/>
    <property type="match status" value="1"/>
</dbReference>
<dbReference type="SUPFAM" id="SSF50249">
    <property type="entry name" value="Nucleic acid-binding proteins"/>
    <property type="match status" value="1"/>
</dbReference>
<dbReference type="PANTHER" id="PTHR10947:SF0">
    <property type="entry name" value="PHENYLALANINE--TRNA LIGASE BETA SUBUNIT"/>
    <property type="match status" value="1"/>
</dbReference>
<evidence type="ECO:0000256" key="7">
    <source>
        <dbReference type="ARBA" id="ARBA00022884"/>
    </source>
</evidence>